<sequence>MTFISVIEIKLSIGEGAEALFVSLRSESAEYFGEIHSFQMAEVNIACQGRKLFTIADPCSEIMINTRIKVS</sequence>
<reference evidence="2" key="1">
    <citation type="submission" date="2017-02" db="UniProtKB">
        <authorList>
            <consortium name="WormBaseParasite"/>
        </authorList>
    </citation>
    <scope>IDENTIFICATION</scope>
</reference>
<name>A0A0M3IPH2_ASCLU</name>
<dbReference type="AlphaFoldDB" id="A0A0M3IPH2"/>
<keyword evidence="1" id="KW-1185">Reference proteome</keyword>
<evidence type="ECO:0000313" key="2">
    <source>
        <dbReference type="WBParaSite" id="ALUE_0002065001-mRNA-1"/>
    </source>
</evidence>
<dbReference type="Proteomes" id="UP000036681">
    <property type="component" value="Unplaced"/>
</dbReference>
<accession>A0A0M3IPH2</accession>
<proteinExistence type="predicted"/>
<organism evidence="1 2">
    <name type="scientific">Ascaris lumbricoides</name>
    <name type="common">Giant roundworm</name>
    <dbReference type="NCBI Taxonomy" id="6252"/>
    <lineage>
        <taxon>Eukaryota</taxon>
        <taxon>Metazoa</taxon>
        <taxon>Ecdysozoa</taxon>
        <taxon>Nematoda</taxon>
        <taxon>Chromadorea</taxon>
        <taxon>Rhabditida</taxon>
        <taxon>Spirurina</taxon>
        <taxon>Ascaridomorpha</taxon>
        <taxon>Ascaridoidea</taxon>
        <taxon>Ascarididae</taxon>
        <taxon>Ascaris</taxon>
    </lineage>
</organism>
<protein>
    <submittedName>
        <fullName evidence="2">Fn3_like domain-containing protein</fullName>
    </submittedName>
</protein>
<evidence type="ECO:0000313" key="1">
    <source>
        <dbReference type="Proteomes" id="UP000036681"/>
    </source>
</evidence>
<dbReference type="WBParaSite" id="ALUE_0002065001-mRNA-1">
    <property type="protein sequence ID" value="ALUE_0002065001-mRNA-1"/>
    <property type="gene ID" value="ALUE_0002065001"/>
</dbReference>